<dbReference type="InterPro" id="IPR036390">
    <property type="entry name" value="WH_DNA-bd_sf"/>
</dbReference>
<dbReference type="InterPro" id="IPR057527">
    <property type="entry name" value="HVO_A0261-like_N"/>
</dbReference>
<reference evidence="3 4" key="1">
    <citation type="submission" date="2018-11" db="EMBL/GenBank/DDBJ databases">
        <title>Taxonoimc description of Halomarina strain SPP-AMP-1.</title>
        <authorList>
            <person name="Pal Y."/>
            <person name="Srinivasana K."/>
            <person name="Verma A."/>
            <person name="Kumar P."/>
        </authorList>
    </citation>
    <scope>NUCLEOTIDE SEQUENCE [LARGE SCALE GENOMIC DNA]</scope>
    <source>
        <strain evidence="3 4">SPP-AMP-1</strain>
    </source>
</reference>
<evidence type="ECO:0000313" key="4">
    <source>
        <dbReference type="Proteomes" id="UP000282322"/>
    </source>
</evidence>
<proteinExistence type="predicted"/>
<dbReference type="RefSeq" id="WP_124953279.1">
    <property type="nucleotide sequence ID" value="NZ_RRCH01000003.1"/>
</dbReference>
<dbReference type="Proteomes" id="UP000282322">
    <property type="component" value="Unassembled WGS sequence"/>
</dbReference>
<evidence type="ECO:0000259" key="2">
    <source>
        <dbReference type="Pfam" id="PF25213"/>
    </source>
</evidence>
<keyword evidence="4" id="KW-1185">Reference proteome</keyword>
<dbReference type="OrthoDB" id="11410at2157"/>
<evidence type="ECO:0000313" key="3">
    <source>
        <dbReference type="EMBL" id="RRJ33416.1"/>
    </source>
</evidence>
<dbReference type="Pfam" id="PF08350">
    <property type="entry name" value="FilR1_middle"/>
    <property type="match status" value="1"/>
</dbReference>
<dbReference type="AlphaFoldDB" id="A0A3P3RIQ3"/>
<dbReference type="InterPro" id="IPR013561">
    <property type="entry name" value="FilR1_middle_dom"/>
</dbReference>
<accession>A0A3P3RIQ3</accession>
<gene>
    <name evidence="3" type="ORF">EIK79_01000</name>
</gene>
<sequence>MEDTEPSQLLLNRITLLRELDGEPQDTDELCAVLAVSESTIKRAVYDLEAVGYIEQCEEGYLTTLTGRLALTVYDRFERRMACIQEAIELLSVLDADAPLVPAVVSDAEIVHATDDRSHSARIKRLLDGARCVRSAPSTMSEQYLDLLYERTMDGTELSLVLSSSLVERLIADQNDRLAEILSSDQIALGQSDTAPPFGVTIVESDEKSVVELRIYGSDGVHGSIINDTPEAIAWAMDYYEEMWYESLPIHTID</sequence>
<evidence type="ECO:0000259" key="1">
    <source>
        <dbReference type="Pfam" id="PF08350"/>
    </source>
</evidence>
<dbReference type="SUPFAM" id="SSF46785">
    <property type="entry name" value="Winged helix' DNA-binding domain"/>
    <property type="match status" value="1"/>
</dbReference>
<organism evidence="3 4">
    <name type="scientific">Halocatena pleomorpha</name>
    <dbReference type="NCBI Taxonomy" id="1785090"/>
    <lineage>
        <taxon>Archaea</taxon>
        <taxon>Methanobacteriati</taxon>
        <taxon>Methanobacteriota</taxon>
        <taxon>Stenosarchaea group</taxon>
        <taxon>Halobacteria</taxon>
        <taxon>Halobacteriales</taxon>
        <taxon>Natronomonadaceae</taxon>
        <taxon>Halocatena</taxon>
    </lineage>
</organism>
<name>A0A3P3RIQ3_9EURY</name>
<protein>
    <recommendedName>
        <fullName evidence="5">ArsR family transcriptional regulator</fullName>
    </recommendedName>
</protein>
<dbReference type="Pfam" id="PF25213">
    <property type="entry name" value="HVO_A0261_N"/>
    <property type="match status" value="1"/>
</dbReference>
<dbReference type="EMBL" id="RRCH01000003">
    <property type="protein sequence ID" value="RRJ33416.1"/>
    <property type="molecule type" value="Genomic_DNA"/>
</dbReference>
<feature type="domain" description="Methanogenesis regulatory protein FilR1 middle" evidence="1">
    <location>
        <begin position="122"/>
        <end position="244"/>
    </location>
</feature>
<feature type="domain" description="HVO-A0261-like N-terminal" evidence="2">
    <location>
        <begin position="10"/>
        <end position="83"/>
    </location>
</feature>
<evidence type="ECO:0008006" key="5">
    <source>
        <dbReference type="Google" id="ProtNLM"/>
    </source>
</evidence>
<comment type="caution">
    <text evidence="3">The sequence shown here is derived from an EMBL/GenBank/DDBJ whole genome shotgun (WGS) entry which is preliminary data.</text>
</comment>